<proteinExistence type="predicted"/>
<sequence length="104" mass="11767">FSKPISRQVWRFQHVADHWKYLSIQLSCGTGEMIQNGKLAEFAPIDEIIPLISSDQSSLQQGTAVLCVGLPILKSSKPSSSYSLKLFDQEKDQILELDYQVRQI</sequence>
<name>A0A382IRH5_9ZZZZ</name>
<organism evidence="1">
    <name type="scientific">marine metagenome</name>
    <dbReference type="NCBI Taxonomy" id="408172"/>
    <lineage>
        <taxon>unclassified sequences</taxon>
        <taxon>metagenomes</taxon>
        <taxon>ecological metagenomes</taxon>
    </lineage>
</organism>
<dbReference type="Pfam" id="PF11010">
    <property type="entry name" value="DUF2848"/>
    <property type="match status" value="1"/>
</dbReference>
<dbReference type="InterPro" id="IPR021269">
    <property type="entry name" value="DUF2848"/>
</dbReference>
<protein>
    <submittedName>
        <fullName evidence="1">Uncharacterized protein</fullName>
    </submittedName>
</protein>
<dbReference type="AlphaFoldDB" id="A0A382IRH5"/>
<dbReference type="EMBL" id="UINC01069068">
    <property type="protein sequence ID" value="SVC02158.1"/>
    <property type="molecule type" value="Genomic_DNA"/>
</dbReference>
<evidence type="ECO:0000313" key="1">
    <source>
        <dbReference type="EMBL" id="SVC02158.1"/>
    </source>
</evidence>
<accession>A0A382IRH5</accession>
<gene>
    <name evidence="1" type="ORF">METZ01_LOCUS255012</name>
</gene>
<feature type="non-terminal residue" evidence="1">
    <location>
        <position position="1"/>
    </location>
</feature>
<reference evidence="1" key="1">
    <citation type="submission" date="2018-05" db="EMBL/GenBank/DDBJ databases">
        <authorList>
            <person name="Lanie J.A."/>
            <person name="Ng W.-L."/>
            <person name="Kazmierczak K.M."/>
            <person name="Andrzejewski T.M."/>
            <person name="Davidsen T.M."/>
            <person name="Wayne K.J."/>
            <person name="Tettelin H."/>
            <person name="Glass J.I."/>
            <person name="Rusch D."/>
            <person name="Podicherti R."/>
            <person name="Tsui H.-C.T."/>
            <person name="Winkler M.E."/>
        </authorList>
    </citation>
    <scope>NUCLEOTIDE SEQUENCE</scope>
</reference>